<reference evidence="4" key="2">
    <citation type="submission" date="2015-01" db="EMBL/GenBank/DDBJ databases">
        <title>Evolutionary Origins and Diversification of the Mycorrhizal Mutualists.</title>
        <authorList>
            <consortium name="DOE Joint Genome Institute"/>
            <consortium name="Mycorrhizal Genomics Consortium"/>
            <person name="Kohler A."/>
            <person name="Kuo A."/>
            <person name="Nagy L.G."/>
            <person name="Floudas D."/>
            <person name="Copeland A."/>
            <person name="Barry K.W."/>
            <person name="Cichocki N."/>
            <person name="Veneault-Fourrey C."/>
            <person name="LaButti K."/>
            <person name="Lindquist E.A."/>
            <person name="Lipzen A."/>
            <person name="Lundell T."/>
            <person name="Morin E."/>
            <person name="Murat C."/>
            <person name="Riley R."/>
            <person name="Ohm R."/>
            <person name="Sun H."/>
            <person name="Tunlid A."/>
            <person name="Henrissat B."/>
            <person name="Grigoriev I.V."/>
            <person name="Hibbett D.S."/>
            <person name="Martin F."/>
        </authorList>
    </citation>
    <scope>NUCLEOTIDE SEQUENCE [LARGE SCALE GENOMIC DNA]</scope>
    <source>
        <strain evidence="4">MUT 4182</strain>
    </source>
</reference>
<sequence length="475" mass="51974">MKFLALIAAALAYGPSPSDDARRGAHLIGPTPVFPTKTFDPLSAFRTSNAVLIVPPTGLHHNKVGNSDSPISISTIVHVTLDNTAADIGDAFITPDLLQLQTHWRMLRHWWQNNSSRVIEQILIVYMYLWPLLTVGLALLRRRSVRRRRVQYEAIVESTGAVISCRVPEVTSQRRSKNGGPTPPPIEAGPRRSNAISVPSPKADSGTIAEHPVPQAPRYPVSEITIRSEEGDLHLSCRRTSSDGPAMSTVMFLPASENRHDYHAPSNSSEHPAEVFKLNAAGTALLKNLLQGMSSYHPWSLSFGGILEVPEEFLANAVKVTPAVHPPSHRTAGAITSNKKLSLRVDPEPEFQEALAPLEDVGKAWVDPIDHNTVEAFVPLPASQSASTDAEDSTSDDEENIIEAGPAPFPSSSRNMNWRTYQNIAVLYYGYTALRTTEMESEPLSAVQAAAARERVRYRLPGLRAHALQRKSLGN</sequence>
<evidence type="ECO:0000313" key="3">
    <source>
        <dbReference type="EMBL" id="KIO25233.1"/>
    </source>
</evidence>
<dbReference type="HOGENOM" id="CLU_575138_0_0_1"/>
<dbReference type="OrthoDB" id="3263544at2759"/>
<feature type="compositionally biased region" description="Acidic residues" evidence="1">
    <location>
        <begin position="389"/>
        <end position="401"/>
    </location>
</feature>
<feature type="region of interest" description="Disordered" evidence="1">
    <location>
        <begin position="380"/>
        <end position="414"/>
    </location>
</feature>
<proteinExistence type="predicted"/>
<accession>A0A0C3KUQ2</accession>
<name>A0A0C3KUQ2_9AGAM</name>
<keyword evidence="2" id="KW-0812">Transmembrane</keyword>
<organism evidence="3 4">
    <name type="scientific">Tulasnella calospora MUT 4182</name>
    <dbReference type="NCBI Taxonomy" id="1051891"/>
    <lineage>
        <taxon>Eukaryota</taxon>
        <taxon>Fungi</taxon>
        <taxon>Dikarya</taxon>
        <taxon>Basidiomycota</taxon>
        <taxon>Agaricomycotina</taxon>
        <taxon>Agaricomycetes</taxon>
        <taxon>Cantharellales</taxon>
        <taxon>Tulasnellaceae</taxon>
        <taxon>Tulasnella</taxon>
    </lineage>
</organism>
<keyword evidence="4" id="KW-1185">Reference proteome</keyword>
<evidence type="ECO:0000313" key="4">
    <source>
        <dbReference type="Proteomes" id="UP000054248"/>
    </source>
</evidence>
<gene>
    <name evidence="3" type="ORF">M407DRAFT_25455</name>
</gene>
<feature type="transmembrane region" description="Helical" evidence="2">
    <location>
        <begin position="122"/>
        <end position="140"/>
    </location>
</feature>
<keyword evidence="2" id="KW-0472">Membrane</keyword>
<keyword evidence="2" id="KW-1133">Transmembrane helix</keyword>
<dbReference type="Proteomes" id="UP000054248">
    <property type="component" value="Unassembled WGS sequence"/>
</dbReference>
<protein>
    <submittedName>
        <fullName evidence="3">Uncharacterized protein</fullName>
    </submittedName>
</protein>
<reference evidence="3 4" key="1">
    <citation type="submission" date="2014-04" db="EMBL/GenBank/DDBJ databases">
        <authorList>
            <consortium name="DOE Joint Genome Institute"/>
            <person name="Kuo A."/>
            <person name="Girlanda M."/>
            <person name="Perotto S."/>
            <person name="Kohler A."/>
            <person name="Nagy L.G."/>
            <person name="Floudas D."/>
            <person name="Copeland A."/>
            <person name="Barry K.W."/>
            <person name="Cichocki N."/>
            <person name="Veneault-Fourrey C."/>
            <person name="LaButti K."/>
            <person name="Lindquist E.A."/>
            <person name="Lipzen A."/>
            <person name="Lundell T."/>
            <person name="Morin E."/>
            <person name="Murat C."/>
            <person name="Sun H."/>
            <person name="Tunlid A."/>
            <person name="Henrissat B."/>
            <person name="Grigoriev I.V."/>
            <person name="Hibbett D.S."/>
            <person name="Martin F."/>
            <person name="Nordberg H.P."/>
            <person name="Cantor M.N."/>
            <person name="Hua S.X."/>
        </authorList>
    </citation>
    <scope>NUCLEOTIDE SEQUENCE [LARGE SCALE GENOMIC DNA]</scope>
    <source>
        <strain evidence="3 4">MUT 4182</strain>
    </source>
</reference>
<dbReference type="AlphaFoldDB" id="A0A0C3KUQ2"/>
<dbReference type="EMBL" id="KN823046">
    <property type="protein sequence ID" value="KIO25233.1"/>
    <property type="molecule type" value="Genomic_DNA"/>
</dbReference>
<evidence type="ECO:0000256" key="1">
    <source>
        <dbReference type="SAM" id="MobiDB-lite"/>
    </source>
</evidence>
<feature type="region of interest" description="Disordered" evidence="1">
    <location>
        <begin position="168"/>
        <end position="214"/>
    </location>
</feature>
<evidence type="ECO:0000256" key="2">
    <source>
        <dbReference type="SAM" id="Phobius"/>
    </source>
</evidence>